<accession>A0A097ANX3</accession>
<evidence type="ECO:0000256" key="3">
    <source>
        <dbReference type="ARBA" id="ARBA00023002"/>
    </source>
</evidence>
<dbReference type="EC" id="1.3.1.-" evidence="4"/>
<dbReference type="NCBIfam" id="TIGR00715">
    <property type="entry name" value="precor6x_red"/>
    <property type="match status" value="1"/>
</dbReference>
<dbReference type="PANTHER" id="PTHR36925">
    <property type="entry name" value="COBALT-PRECORRIN-6A REDUCTASE"/>
    <property type="match status" value="1"/>
</dbReference>
<evidence type="ECO:0000313" key="4">
    <source>
        <dbReference type="EMBL" id="AIS51534.1"/>
    </source>
</evidence>
<dbReference type="EMBL" id="CP009170">
    <property type="protein sequence ID" value="AIS51534.1"/>
    <property type="molecule type" value="Genomic_DNA"/>
</dbReference>
<reference evidence="5" key="1">
    <citation type="journal article" date="2015" name="Genome Announc.">
        <title>Whole-Genome Sequences of 80 Environmental and Clinical Isolates of Burkholderia pseudomallei.</title>
        <authorList>
            <person name="Johnson S.L."/>
            <person name="Baker A.L."/>
            <person name="Chain P.S."/>
            <person name="Currie B.J."/>
            <person name="Daligault H.E."/>
            <person name="Davenport K.W."/>
            <person name="Davis C.B."/>
            <person name="Inglis T.J."/>
            <person name="Kaestli M."/>
            <person name="Koren S."/>
            <person name="Mayo M."/>
            <person name="Merritt A.J."/>
            <person name="Price E.P."/>
            <person name="Sarovich D.S."/>
            <person name="Warner J."/>
            <person name="Rosovitz M.J."/>
        </authorList>
    </citation>
    <scope>NUCLEOTIDE SEQUENCE [LARGE SCALE GENOMIC DNA]</scope>
    <source>
        <strain evidence="5">DSM 2030</strain>
    </source>
</reference>
<dbReference type="KEGG" id="tki:TKV_c03290"/>
<evidence type="ECO:0000256" key="2">
    <source>
        <dbReference type="ARBA" id="ARBA00022573"/>
    </source>
</evidence>
<dbReference type="PROSITE" id="PS51014">
    <property type="entry name" value="COBK_CBIJ"/>
    <property type="match status" value="1"/>
</dbReference>
<name>A0A097ANX3_THEKI</name>
<dbReference type="OrthoDB" id="9780707at2"/>
<dbReference type="HOGENOM" id="CLU_068627_0_0_9"/>
<dbReference type="InterPro" id="IPR003723">
    <property type="entry name" value="Precorrin-6x_reduct"/>
</dbReference>
<keyword evidence="3 4" id="KW-0560">Oxidoreductase</keyword>
<dbReference type="GO" id="GO:0016994">
    <property type="term" value="F:precorrin-6A reductase activity"/>
    <property type="evidence" value="ECO:0007669"/>
    <property type="project" value="InterPro"/>
</dbReference>
<dbReference type="eggNOG" id="COG2099">
    <property type="taxonomic scope" value="Bacteria"/>
</dbReference>
<dbReference type="UniPathway" id="UPA00148"/>
<dbReference type="AlphaFoldDB" id="A0A097ANX3"/>
<sequence length="251" mass="28141">MILVLAGTKDGREVAERLKLKGMEVIASTVTDYGASLFSEGIKVHKGALGEVSLIEFIYKNNIDILVDATHPFAKDVSINAINACNKTGIKYIRYERKSLYYDNAIVVENFEEAAEKCKEYHSIFLTVGSKNLEKFKFLWEMGKKVTARVLPLSSVIKKCEDLGLKPKDIIAMEGPFTKELNYQMFKERNAEVIVTKDSGIVGGVLQKFEAAKMLNIPVILIKRPDINYPVVVTDVDSLIKEVTKSGHKQY</sequence>
<proteinExistence type="predicted"/>
<dbReference type="STRING" id="2325.TKV_c03290"/>
<keyword evidence="2" id="KW-0169">Cobalamin biosynthesis</keyword>
<protein>
    <submittedName>
        <fullName evidence="4">Cobalt-precorrin-6A reductase CbiJ</fullName>
        <ecNumber evidence="4">1.3.1.-</ecNumber>
    </submittedName>
</protein>
<dbReference type="GO" id="GO:0009236">
    <property type="term" value="P:cobalamin biosynthetic process"/>
    <property type="evidence" value="ECO:0007669"/>
    <property type="project" value="UniProtKB-UniPathway"/>
</dbReference>
<dbReference type="Pfam" id="PF02571">
    <property type="entry name" value="CbiJ"/>
    <property type="match status" value="1"/>
</dbReference>
<gene>
    <name evidence="4" type="primary">cbiJ</name>
    <name evidence="4" type="ORF">TKV_c03290</name>
</gene>
<dbReference type="RefSeq" id="WP_029688781.1">
    <property type="nucleotide sequence ID" value="NZ_CP009170.1"/>
</dbReference>
<evidence type="ECO:0000256" key="1">
    <source>
        <dbReference type="ARBA" id="ARBA00004953"/>
    </source>
</evidence>
<keyword evidence="5" id="KW-1185">Reference proteome</keyword>
<comment type="pathway">
    <text evidence="1">Cofactor biosynthesis; adenosylcobalamin biosynthesis.</text>
</comment>
<dbReference type="Proteomes" id="UP000029669">
    <property type="component" value="Chromosome"/>
</dbReference>
<organism evidence="4 5">
    <name type="scientific">Thermoanaerobacter kivui</name>
    <name type="common">Acetogenium kivui</name>
    <dbReference type="NCBI Taxonomy" id="2325"/>
    <lineage>
        <taxon>Bacteria</taxon>
        <taxon>Bacillati</taxon>
        <taxon>Bacillota</taxon>
        <taxon>Clostridia</taxon>
        <taxon>Thermoanaerobacterales</taxon>
        <taxon>Thermoanaerobacteraceae</taxon>
        <taxon>Thermoanaerobacter</taxon>
    </lineage>
</organism>
<dbReference type="PANTHER" id="PTHR36925:SF1">
    <property type="entry name" value="COBALT-PRECORRIN-6A REDUCTASE"/>
    <property type="match status" value="1"/>
</dbReference>
<evidence type="ECO:0000313" key="5">
    <source>
        <dbReference type="Proteomes" id="UP000029669"/>
    </source>
</evidence>